<dbReference type="Gene3D" id="1.10.8.10">
    <property type="entry name" value="DNA helicase RuvA subunit, C-terminal domain"/>
    <property type="match status" value="1"/>
</dbReference>
<sequence>MTLKEFYKQGEEKLAKLYNSNESRAITKRIASYLLKYSDSDLLLSQNEALKSEQLQALEKSLEEVATGMPVQYVLGETTFYGYDVYVEPGVLIPRQETEELVDWIIQRESEINQILDIGVGSGCITIALGKHFKRAHCTALDISLDALDLARENCDRYSLRPTFLYADVLKWETYGLGKYDVIVSNPPYIRESENSQMHPNVLDYEPDTALFVTDEKPLLYYEAIADLATEHLNDNGALYFEINEALGKETIDLLDSKGYRNIELRKDINGKDRMIRATR</sequence>
<dbReference type="InterPro" id="IPR019874">
    <property type="entry name" value="RF_methyltr_PrmC"/>
</dbReference>
<feature type="binding site" evidence="5">
    <location>
        <position position="142"/>
    </location>
    <ligand>
        <name>S-adenosyl-L-methionine</name>
        <dbReference type="ChEBI" id="CHEBI:59789"/>
    </ligand>
</feature>
<dbReference type="RefSeq" id="WP_116496561.1">
    <property type="nucleotide sequence ID" value="NZ_QENZ01000004.1"/>
</dbReference>
<organism evidence="8 9">
    <name type="scientific">Balneicella halophila</name>
    <dbReference type="NCBI Taxonomy" id="1537566"/>
    <lineage>
        <taxon>Bacteria</taxon>
        <taxon>Pseudomonadati</taxon>
        <taxon>Bacteroidota</taxon>
        <taxon>Bacteroidia</taxon>
        <taxon>Bacteroidales</taxon>
        <taxon>Balneicellaceae</taxon>
        <taxon>Balneicella</taxon>
    </lineage>
</organism>
<proteinExistence type="inferred from homology"/>
<feature type="domain" description="Methyltransferase small" evidence="6">
    <location>
        <begin position="111"/>
        <end position="194"/>
    </location>
</feature>
<dbReference type="Pfam" id="PF17827">
    <property type="entry name" value="PrmC_N"/>
    <property type="match status" value="1"/>
</dbReference>
<reference evidence="8 9" key="1">
    <citation type="submission" date="2018-05" db="EMBL/GenBank/DDBJ databases">
        <title>Genomic Encyclopedia of Type Strains, Phase IV (KMG-IV): sequencing the most valuable type-strain genomes for metagenomic binning, comparative biology and taxonomic classification.</title>
        <authorList>
            <person name="Goeker M."/>
        </authorList>
    </citation>
    <scope>NUCLEOTIDE SEQUENCE [LARGE SCALE GENOMIC DNA]</scope>
    <source>
        <strain evidence="8 9">DSM 28579</strain>
    </source>
</reference>
<comment type="catalytic activity">
    <reaction evidence="4 5">
        <text>L-glutaminyl-[peptide chain release factor] + S-adenosyl-L-methionine = N(5)-methyl-L-glutaminyl-[peptide chain release factor] + S-adenosyl-L-homocysteine + H(+)</text>
        <dbReference type="Rhea" id="RHEA:42896"/>
        <dbReference type="Rhea" id="RHEA-COMP:10271"/>
        <dbReference type="Rhea" id="RHEA-COMP:10272"/>
        <dbReference type="ChEBI" id="CHEBI:15378"/>
        <dbReference type="ChEBI" id="CHEBI:30011"/>
        <dbReference type="ChEBI" id="CHEBI:57856"/>
        <dbReference type="ChEBI" id="CHEBI:59789"/>
        <dbReference type="ChEBI" id="CHEBI:61891"/>
        <dbReference type="EC" id="2.1.1.297"/>
    </reaction>
</comment>
<feature type="binding site" evidence="5">
    <location>
        <begin position="119"/>
        <end position="123"/>
    </location>
    <ligand>
        <name>S-adenosyl-L-methionine</name>
        <dbReference type="ChEBI" id="CHEBI:59789"/>
    </ligand>
</feature>
<protein>
    <recommendedName>
        <fullName evidence="5">Release factor glutamine methyltransferase</fullName>
        <shortName evidence="5">RF MTase</shortName>
        <ecNumber evidence="5">2.1.1.297</ecNumber>
    </recommendedName>
    <alternativeName>
        <fullName evidence="5">N5-glutamine methyltransferase PrmC</fullName>
    </alternativeName>
    <alternativeName>
        <fullName evidence="5">Protein-(glutamine-N5) MTase PrmC</fullName>
    </alternativeName>
    <alternativeName>
        <fullName evidence="5">Protein-glutamine N-methyltransferase PrmC</fullName>
    </alternativeName>
</protein>
<dbReference type="EC" id="2.1.1.297" evidence="5"/>
<dbReference type="PANTHER" id="PTHR18895">
    <property type="entry name" value="HEMK METHYLTRANSFERASE"/>
    <property type="match status" value="1"/>
</dbReference>
<dbReference type="InterPro" id="IPR050320">
    <property type="entry name" value="N5-glutamine_MTase"/>
</dbReference>
<dbReference type="GO" id="GO:0003676">
    <property type="term" value="F:nucleic acid binding"/>
    <property type="evidence" value="ECO:0007669"/>
    <property type="project" value="InterPro"/>
</dbReference>
<keyword evidence="1 5" id="KW-0489">Methyltransferase</keyword>
<evidence type="ECO:0000256" key="3">
    <source>
        <dbReference type="ARBA" id="ARBA00022691"/>
    </source>
</evidence>
<dbReference type="SUPFAM" id="SSF53335">
    <property type="entry name" value="S-adenosyl-L-methionine-dependent methyltransferases"/>
    <property type="match status" value="1"/>
</dbReference>
<dbReference type="Gene3D" id="3.40.50.150">
    <property type="entry name" value="Vaccinia Virus protein VP39"/>
    <property type="match status" value="1"/>
</dbReference>
<keyword evidence="9" id="KW-1185">Reference proteome</keyword>
<comment type="function">
    <text evidence="5">Methylates the class 1 translation termination release factors RF1/PrfA and RF2/PrfB on the glutamine residue of the universally conserved GGQ motif.</text>
</comment>
<dbReference type="NCBIfam" id="TIGR00536">
    <property type="entry name" value="hemK_fam"/>
    <property type="match status" value="1"/>
</dbReference>
<evidence type="ECO:0000256" key="4">
    <source>
        <dbReference type="ARBA" id="ARBA00048391"/>
    </source>
</evidence>
<gene>
    <name evidence="5" type="primary">prmC</name>
    <name evidence="8" type="ORF">C7377_1349</name>
</gene>
<keyword evidence="2 5" id="KW-0808">Transferase</keyword>
<evidence type="ECO:0000256" key="5">
    <source>
        <dbReference type="HAMAP-Rule" id="MF_02126"/>
    </source>
</evidence>
<dbReference type="Pfam" id="PF05175">
    <property type="entry name" value="MTS"/>
    <property type="match status" value="1"/>
</dbReference>
<evidence type="ECO:0000256" key="2">
    <source>
        <dbReference type="ARBA" id="ARBA00022679"/>
    </source>
</evidence>
<evidence type="ECO:0000259" key="6">
    <source>
        <dbReference type="Pfam" id="PF05175"/>
    </source>
</evidence>
<dbReference type="PANTHER" id="PTHR18895:SF74">
    <property type="entry name" value="MTRF1L RELEASE FACTOR GLUTAMINE METHYLTRANSFERASE"/>
    <property type="match status" value="1"/>
</dbReference>
<dbReference type="InterPro" id="IPR029063">
    <property type="entry name" value="SAM-dependent_MTases_sf"/>
</dbReference>
<comment type="caution">
    <text evidence="5">Lacks conserved residue(s) required for the propagation of feature annotation.</text>
</comment>
<dbReference type="CDD" id="cd02440">
    <property type="entry name" value="AdoMet_MTases"/>
    <property type="match status" value="1"/>
</dbReference>
<dbReference type="NCBIfam" id="TIGR03534">
    <property type="entry name" value="RF_mod_PrmC"/>
    <property type="match status" value="1"/>
</dbReference>
<comment type="similarity">
    <text evidence="5">Belongs to the protein N5-glutamine methyltransferase family. PrmC subfamily.</text>
</comment>
<dbReference type="InterPro" id="IPR004556">
    <property type="entry name" value="HemK-like"/>
</dbReference>
<evidence type="ECO:0000313" key="9">
    <source>
        <dbReference type="Proteomes" id="UP000251835"/>
    </source>
</evidence>
<dbReference type="EMBL" id="QENZ01000004">
    <property type="protein sequence ID" value="PVX51016.1"/>
    <property type="molecule type" value="Genomic_DNA"/>
</dbReference>
<keyword evidence="3 5" id="KW-0949">S-adenosyl-L-methionine</keyword>
<dbReference type="GO" id="GO:0032259">
    <property type="term" value="P:methylation"/>
    <property type="evidence" value="ECO:0007669"/>
    <property type="project" value="UniProtKB-KW"/>
</dbReference>
<comment type="caution">
    <text evidence="8">The sequence shown here is derived from an EMBL/GenBank/DDBJ whole genome shotgun (WGS) entry which is preliminary data.</text>
</comment>
<evidence type="ECO:0000256" key="1">
    <source>
        <dbReference type="ARBA" id="ARBA00022603"/>
    </source>
</evidence>
<dbReference type="OrthoDB" id="9800643at2"/>
<feature type="domain" description="Release factor glutamine methyltransferase N-terminal" evidence="7">
    <location>
        <begin position="7"/>
        <end position="76"/>
    </location>
</feature>
<dbReference type="InterPro" id="IPR002052">
    <property type="entry name" value="DNA_methylase_N6_adenine_CS"/>
</dbReference>
<dbReference type="InterPro" id="IPR007848">
    <property type="entry name" value="Small_mtfrase_dom"/>
</dbReference>
<accession>A0A7L4UQC6</accession>
<dbReference type="GO" id="GO:0102559">
    <property type="term" value="F:peptide chain release factor N(5)-glutamine methyltransferase activity"/>
    <property type="evidence" value="ECO:0007669"/>
    <property type="project" value="UniProtKB-EC"/>
</dbReference>
<dbReference type="PROSITE" id="PS00092">
    <property type="entry name" value="N6_MTASE"/>
    <property type="match status" value="1"/>
</dbReference>
<dbReference type="AlphaFoldDB" id="A0A7L4UQC6"/>
<name>A0A7L4UQC6_BALHA</name>
<evidence type="ECO:0000313" key="8">
    <source>
        <dbReference type="EMBL" id="PVX51016.1"/>
    </source>
</evidence>
<evidence type="ECO:0000259" key="7">
    <source>
        <dbReference type="Pfam" id="PF17827"/>
    </source>
</evidence>
<dbReference type="Proteomes" id="UP000251835">
    <property type="component" value="Unassembled WGS sequence"/>
</dbReference>
<feature type="binding site" evidence="5">
    <location>
        <position position="186"/>
    </location>
    <ligand>
        <name>S-adenosyl-L-methionine</name>
        <dbReference type="ChEBI" id="CHEBI:59789"/>
    </ligand>
</feature>
<dbReference type="InterPro" id="IPR040758">
    <property type="entry name" value="PrmC_N"/>
</dbReference>
<dbReference type="HAMAP" id="MF_02126">
    <property type="entry name" value="RF_methyltr_PrmC"/>
    <property type="match status" value="1"/>
</dbReference>
<feature type="binding site" evidence="5">
    <location>
        <begin position="186"/>
        <end position="189"/>
    </location>
    <ligand>
        <name>substrate</name>
    </ligand>
</feature>